<feature type="domain" description="NodB homology" evidence="2">
    <location>
        <begin position="80"/>
        <end position="259"/>
    </location>
</feature>
<dbReference type="GO" id="GO:0005975">
    <property type="term" value="P:carbohydrate metabolic process"/>
    <property type="evidence" value="ECO:0007669"/>
    <property type="project" value="InterPro"/>
</dbReference>
<dbReference type="SUPFAM" id="SSF88713">
    <property type="entry name" value="Glycoside hydrolase/deacetylase"/>
    <property type="match status" value="1"/>
</dbReference>
<dbReference type="InterPro" id="IPR002509">
    <property type="entry name" value="NODB_dom"/>
</dbReference>
<evidence type="ECO:0000313" key="3">
    <source>
        <dbReference type="EMBL" id="TDU81679.1"/>
    </source>
</evidence>
<dbReference type="InterPro" id="IPR011330">
    <property type="entry name" value="Glyco_hydro/deAcase_b/a-brl"/>
</dbReference>
<gene>
    <name evidence="3" type="ORF">EI77_00989</name>
</gene>
<dbReference type="OrthoDB" id="9812065at2"/>
<dbReference type="Proteomes" id="UP000295662">
    <property type="component" value="Unassembled WGS sequence"/>
</dbReference>
<name>A0A4R7SSM1_9BACT</name>
<keyword evidence="1" id="KW-1133">Transmembrane helix</keyword>
<dbReference type="PANTHER" id="PTHR10587">
    <property type="entry name" value="GLYCOSYL TRANSFERASE-RELATED"/>
    <property type="match status" value="1"/>
</dbReference>
<dbReference type="Gene3D" id="3.20.20.370">
    <property type="entry name" value="Glycoside hydrolase/deacetylase"/>
    <property type="match status" value="1"/>
</dbReference>
<proteinExistence type="predicted"/>
<dbReference type="GO" id="GO:0016810">
    <property type="term" value="F:hydrolase activity, acting on carbon-nitrogen (but not peptide) bonds"/>
    <property type="evidence" value="ECO:0007669"/>
    <property type="project" value="InterPro"/>
</dbReference>
<dbReference type="InterPro" id="IPR050248">
    <property type="entry name" value="Polysacc_deacetylase_ArnD"/>
</dbReference>
<keyword evidence="1" id="KW-0472">Membrane</keyword>
<dbReference type="EMBL" id="SOCA01000001">
    <property type="protein sequence ID" value="TDU81679.1"/>
    <property type="molecule type" value="Genomic_DNA"/>
</dbReference>
<dbReference type="Pfam" id="PF01522">
    <property type="entry name" value="Polysacc_deac_1"/>
    <property type="match status" value="1"/>
</dbReference>
<dbReference type="PANTHER" id="PTHR10587:SF137">
    <property type="entry name" value="4-DEOXY-4-FORMAMIDO-L-ARABINOSE-PHOSPHOUNDECAPRENOL DEFORMYLASE ARND-RELATED"/>
    <property type="match status" value="1"/>
</dbReference>
<comment type="caution">
    <text evidence="3">The sequence shown here is derived from an EMBL/GenBank/DDBJ whole genome shotgun (WGS) entry which is preliminary data.</text>
</comment>
<evidence type="ECO:0000256" key="1">
    <source>
        <dbReference type="SAM" id="Phobius"/>
    </source>
</evidence>
<sequence length="276" mass="30515">MVRPPPEQPAESRRENTRRFLISLLPATACLCLLAVGLWPWALLIFATTFIVIGYGTVNPQSRLFSTHVSSLSEQQAREGQVWLTVDDGPDPHTTLPLLDLLDEHQAKAGFFLIGKKAAQHPELVREIARRGHLIGNHSQTHPSGSFWTLRPRRMWAEVAGCQQTLTDILGTAPVWFRPPVGHHNLFLTVPLRTLGLTMAIWNCRGFDGVVKDPKLILRLISRSLKPGSIVLLHDGTSTCIEVMKGTLRLLSERGLQAALPTSLHPAAPAPRLVES</sequence>
<evidence type="ECO:0000259" key="2">
    <source>
        <dbReference type="PROSITE" id="PS51677"/>
    </source>
</evidence>
<dbReference type="CDD" id="cd10917">
    <property type="entry name" value="CE4_NodB_like_6s_7s"/>
    <property type="match status" value="1"/>
</dbReference>
<protein>
    <submittedName>
        <fullName evidence="3">Polysaccharide deacetylase</fullName>
    </submittedName>
</protein>
<dbReference type="RefSeq" id="WP_133793611.1">
    <property type="nucleotide sequence ID" value="NZ_SOCA01000001.1"/>
</dbReference>
<dbReference type="AlphaFoldDB" id="A0A4R7SSM1"/>
<evidence type="ECO:0000313" key="4">
    <source>
        <dbReference type="Proteomes" id="UP000295662"/>
    </source>
</evidence>
<accession>A0A4R7SSM1</accession>
<dbReference type="PROSITE" id="PS51677">
    <property type="entry name" value="NODB"/>
    <property type="match status" value="1"/>
</dbReference>
<keyword evidence="1" id="KW-0812">Transmembrane</keyword>
<feature type="transmembrane region" description="Helical" evidence="1">
    <location>
        <begin position="20"/>
        <end position="53"/>
    </location>
</feature>
<reference evidence="3 4" key="1">
    <citation type="submission" date="2019-03" db="EMBL/GenBank/DDBJ databases">
        <title>Genomic Encyclopedia of Archaeal and Bacterial Type Strains, Phase II (KMG-II): from individual species to whole genera.</title>
        <authorList>
            <person name="Goeker M."/>
        </authorList>
    </citation>
    <scope>NUCLEOTIDE SEQUENCE [LARGE SCALE GENOMIC DNA]</scope>
    <source>
        <strain evidence="3 4">ATCC 25309</strain>
    </source>
</reference>
<organism evidence="3 4">
    <name type="scientific">Prosthecobacter fusiformis</name>
    <dbReference type="NCBI Taxonomy" id="48464"/>
    <lineage>
        <taxon>Bacteria</taxon>
        <taxon>Pseudomonadati</taxon>
        <taxon>Verrucomicrobiota</taxon>
        <taxon>Verrucomicrobiia</taxon>
        <taxon>Verrucomicrobiales</taxon>
        <taxon>Verrucomicrobiaceae</taxon>
        <taxon>Prosthecobacter</taxon>
    </lineage>
</organism>
<keyword evidence="4" id="KW-1185">Reference proteome</keyword>